<evidence type="ECO:0000313" key="2">
    <source>
        <dbReference type="EMBL" id="CAH0476634.1"/>
    </source>
</evidence>
<dbReference type="InterPro" id="IPR005345">
    <property type="entry name" value="PHF5"/>
</dbReference>
<organism evidence="2 3">
    <name type="scientific">Peronospora belbahrii</name>
    <dbReference type="NCBI Taxonomy" id="622444"/>
    <lineage>
        <taxon>Eukaryota</taxon>
        <taxon>Sar</taxon>
        <taxon>Stramenopiles</taxon>
        <taxon>Oomycota</taxon>
        <taxon>Peronosporomycetes</taxon>
        <taxon>Peronosporales</taxon>
        <taxon>Peronosporaceae</taxon>
        <taxon>Peronospora</taxon>
    </lineage>
</organism>
<dbReference type="Pfam" id="PF03660">
    <property type="entry name" value="PHF5"/>
    <property type="match status" value="1"/>
</dbReference>
<evidence type="ECO:0000256" key="1">
    <source>
        <dbReference type="ARBA" id="ARBA00008626"/>
    </source>
</evidence>
<name>A0AAU9KWL5_9STRA</name>
<dbReference type="PANTHER" id="PTHR13120">
    <property type="entry name" value="PHD FINGER-LIKE DOMAIN-CONTAINING PROTEIN 5A"/>
    <property type="match status" value="1"/>
</dbReference>
<dbReference type="Proteomes" id="UP001160483">
    <property type="component" value="Unassembled WGS sequence"/>
</dbReference>
<evidence type="ECO:0000313" key="3">
    <source>
        <dbReference type="Proteomes" id="UP001160483"/>
    </source>
</evidence>
<dbReference type="GO" id="GO:0000398">
    <property type="term" value="P:mRNA splicing, via spliceosome"/>
    <property type="evidence" value="ECO:0007669"/>
    <property type="project" value="InterPro"/>
</dbReference>
<proteinExistence type="inferred from homology"/>
<protein>
    <submittedName>
        <fullName evidence="2">Uncharacterized protein</fullName>
    </submittedName>
</protein>
<accession>A0AAU9KWL5</accession>
<dbReference type="EMBL" id="CAKKTJ010000157">
    <property type="protein sequence ID" value="CAH0476634.1"/>
    <property type="molecule type" value="Genomic_DNA"/>
</dbReference>
<reference evidence="2" key="1">
    <citation type="submission" date="2021-11" db="EMBL/GenBank/DDBJ databases">
        <authorList>
            <person name="Islam A."/>
            <person name="Islam S."/>
            <person name="Flora M.S."/>
            <person name="Rahman M."/>
            <person name="Ziaur R.M."/>
            <person name="Epstein J.H."/>
            <person name="Hassan M."/>
            <person name="Klassen M."/>
            <person name="Woodard K."/>
            <person name="Webb A."/>
            <person name="Webby R.J."/>
            <person name="El Zowalaty M.E."/>
        </authorList>
    </citation>
    <scope>NUCLEOTIDE SEQUENCE</scope>
    <source>
        <strain evidence="2">Pbs3</strain>
    </source>
</reference>
<comment type="similarity">
    <text evidence="1">Belongs to the PHF5 family.</text>
</comment>
<sequence>MCRKQPGLAIGCLCERDDGKCVICDSYVRPCTLESRTLLTVGNVRSWKKIVMVAPRLSTSEAPRWIFFTNARSMDLRNANVQLPHIGLALDVGKAAREK</sequence>
<dbReference type="AlphaFoldDB" id="A0AAU9KWL5"/>
<comment type="caution">
    <text evidence="2">The sequence shown here is derived from an EMBL/GenBank/DDBJ whole genome shotgun (WGS) entry which is preliminary data.</text>
</comment>
<gene>
    <name evidence="2" type="ORF">PBS003_LOCUS3407</name>
</gene>